<evidence type="ECO:0000313" key="1">
    <source>
        <dbReference type="EMBL" id="SOY31658.1"/>
    </source>
</evidence>
<organism evidence="1 2">
    <name type="scientific">Acetatifactor muris</name>
    <dbReference type="NCBI Taxonomy" id="879566"/>
    <lineage>
        <taxon>Bacteria</taxon>
        <taxon>Bacillati</taxon>
        <taxon>Bacillota</taxon>
        <taxon>Clostridia</taxon>
        <taxon>Lachnospirales</taxon>
        <taxon>Lachnospiraceae</taxon>
        <taxon>Acetatifactor</taxon>
    </lineage>
</organism>
<sequence length="164" mass="18351">MKIRMLNLYALIKYHPYHSSTFARYADVTSELLWAAICGEEEMTTTEMLGIAIHFKVPMGVISCPRLIWLDKSSYRHRMMVYRLAEKLDAIRAAAMSGNEDACYFVRQGGLEQGDSLISDFQDKGKVLYCRYLGTLAFADIFGGLGTTHKPRGLKAAEQKGGAV</sequence>
<name>A0A2K4ZMF4_9FIRM</name>
<dbReference type="OrthoDB" id="9994194at2"/>
<dbReference type="AlphaFoldDB" id="A0A2K4ZMF4"/>
<accession>A0A2K4ZMF4</accession>
<dbReference type="RefSeq" id="WP_146040157.1">
    <property type="nucleotide sequence ID" value="NZ_JANJZD010000030.1"/>
</dbReference>
<keyword evidence="2" id="KW-1185">Reference proteome</keyword>
<proteinExistence type="predicted"/>
<dbReference type="Proteomes" id="UP000236311">
    <property type="component" value="Unassembled WGS sequence"/>
</dbReference>
<gene>
    <name evidence="1" type="ORF">AMURIS_04403</name>
</gene>
<protein>
    <submittedName>
        <fullName evidence="1">Uncharacterized protein</fullName>
    </submittedName>
</protein>
<evidence type="ECO:0000313" key="2">
    <source>
        <dbReference type="Proteomes" id="UP000236311"/>
    </source>
</evidence>
<dbReference type="EMBL" id="OFSM01000029">
    <property type="protein sequence ID" value="SOY31658.1"/>
    <property type="molecule type" value="Genomic_DNA"/>
</dbReference>
<reference evidence="1 2" key="1">
    <citation type="submission" date="2018-01" db="EMBL/GenBank/DDBJ databases">
        <authorList>
            <person name="Gaut B.S."/>
            <person name="Morton B.R."/>
            <person name="Clegg M.T."/>
            <person name="Duvall M.R."/>
        </authorList>
    </citation>
    <scope>NUCLEOTIDE SEQUENCE [LARGE SCALE GENOMIC DNA]</scope>
    <source>
        <strain evidence="1">GP69</strain>
    </source>
</reference>